<sequence>MAASDVGSWLEVDPQTGTGSCCSRLKIFGAAKALTWWRDTTDPVVLNSPWLRRGTGRFFRALCTLGQIGAWLCMLLPEPAKMWAYAFPETPHGGRSSYRDIPLFALMAVCLALDVVWCTVV</sequence>
<comment type="caution">
    <text evidence="1">The sequence shown here is derived from an EMBL/GenBank/DDBJ whole genome shotgun (WGS) entry which is preliminary data.</text>
</comment>
<keyword evidence="3" id="KW-1185">Reference proteome</keyword>
<evidence type="ECO:0000313" key="1">
    <source>
        <dbReference type="EMBL" id="CAI4013720.1"/>
    </source>
</evidence>
<dbReference type="EMBL" id="CAMXCT020006001">
    <property type="protein sequence ID" value="CAL1167095.1"/>
    <property type="molecule type" value="Genomic_DNA"/>
</dbReference>
<protein>
    <submittedName>
        <fullName evidence="1">Uncharacterized protein</fullName>
    </submittedName>
</protein>
<reference evidence="1" key="1">
    <citation type="submission" date="2022-10" db="EMBL/GenBank/DDBJ databases">
        <authorList>
            <person name="Chen Y."/>
            <person name="Dougan E. K."/>
            <person name="Chan C."/>
            <person name="Rhodes N."/>
            <person name="Thang M."/>
        </authorList>
    </citation>
    <scope>NUCLEOTIDE SEQUENCE</scope>
</reference>
<evidence type="ECO:0000313" key="2">
    <source>
        <dbReference type="EMBL" id="CAL4801032.1"/>
    </source>
</evidence>
<proteinExistence type="predicted"/>
<dbReference type="EMBL" id="CAMXCT030006001">
    <property type="protein sequence ID" value="CAL4801032.1"/>
    <property type="molecule type" value="Genomic_DNA"/>
</dbReference>
<accession>A0A9P1GHD6</accession>
<dbReference type="Proteomes" id="UP001152797">
    <property type="component" value="Unassembled WGS sequence"/>
</dbReference>
<gene>
    <name evidence="1" type="ORF">C1SCF055_LOCUS38673</name>
</gene>
<organism evidence="1">
    <name type="scientific">Cladocopium goreaui</name>
    <dbReference type="NCBI Taxonomy" id="2562237"/>
    <lineage>
        <taxon>Eukaryota</taxon>
        <taxon>Sar</taxon>
        <taxon>Alveolata</taxon>
        <taxon>Dinophyceae</taxon>
        <taxon>Suessiales</taxon>
        <taxon>Symbiodiniaceae</taxon>
        <taxon>Cladocopium</taxon>
    </lineage>
</organism>
<reference evidence="2 3" key="2">
    <citation type="submission" date="2024-05" db="EMBL/GenBank/DDBJ databases">
        <authorList>
            <person name="Chen Y."/>
            <person name="Shah S."/>
            <person name="Dougan E. K."/>
            <person name="Thang M."/>
            <person name="Chan C."/>
        </authorList>
    </citation>
    <scope>NUCLEOTIDE SEQUENCE [LARGE SCALE GENOMIC DNA]</scope>
</reference>
<dbReference type="EMBL" id="CAMXCT010006001">
    <property type="protein sequence ID" value="CAI4013720.1"/>
    <property type="molecule type" value="Genomic_DNA"/>
</dbReference>
<name>A0A9P1GHD6_9DINO</name>
<evidence type="ECO:0000313" key="3">
    <source>
        <dbReference type="Proteomes" id="UP001152797"/>
    </source>
</evidence>
<dbReference type="AlphaFoldDB" id="A0A9P1GHD6"/>